<dbReference type="RefSeq" id="XP_034236101.1">
    <property type="nucleotide sequence ID" value="XM_034380210.1"/>
</dbReference>
<dbReference type="SUPFAM" id="SSF117018">
    <property type="entry name" value="ATP-dependent DNA ligase DNA-binding domain"/>
    <property type="match status" value="1"/>
</dbReference>
<dbReference type="GO" id="GO:0006303">
    <property type="term" value="P:double-strand break repair via nonhomologous end joining"/>
    <property type="evidence" value="ECO:0007669"/>
    <property type="project" value="TreeGrafter"/>
</dbReference>
<evidence type="ECO:0000256" key="9">
    <source>
        <dbReference type="ARBA" id="ARBA00022741"/>
    </source>
</evidence>
<keyword evidence="10" id="KW-0227">DNA damage</keyword>
<dbReference type="InterPro" id="IPR012310">
    <property type="entry name" value="DNA_ligase_ATP-dep_cent"/>
</dbReference>
<dbReference type="PROSITE" id="PS50160">
    <property type="entry name" value="DNA_LIGASE_A3"/>
    <property type="match status" value="1"/>
</dbReference>
<dbReference type="GO" id="GO:0003910">
    <property type="term" value="F:DNA ligase (ATP) activity"/>
    <property type="evidence" value="ECO:0007669"/>
    <property type="project" value="UniProtKB-EC"/>
</dbReference>
<dbReference type="CDD" id="cd07968">
    <property type="entry name" value="OBF_DNA_ligase_IV"/>
    <property type="match status" value="1"/>
</dbReference>
<comment type="cofactor">
    <cofactor evidence="1">
        <name>Mg(2+)</name>
        <dbReference type="ChEBI" id="CHEBI:18420"/>
    </cofactor>
</comment>
<accession>A0A6P8YHN2</accession>
<dbReference type="Pfam" id="PF00533">
    <property type="entry name" value="BRCT"/>
    <property type="match status" value="1"/>
</dbReference>
<keyword evidence="14" id="KW-0234">DNA repair</keyword>
<dbReference type="SUPFAM" id="SSF52113">
    <property type="entry name" value="BRCT domain"/>
    <property type="match status" value="2"/>
</dbReference>
<evidence type="ECO:0000256" key="2">
    <source>
        <dbReference type="ARBA" id="ARBA00004123"/>
    </source>
</evidence>
<dbReference type="InterPro" id="IPR029710">
    <property type="entry name" value="LIG4"/>
</dbReference>
<dbReference type="PANTHER" id="PTHR45997">
    <property type="entry name" value="DNA LIGASE 4"/>
    <property type="match status" value="1"/>
</dbReference>
<organism evidence="23">
    <name type="scientific">Thrips palmi</name>
    <name type="common">Melon thrips</name>
    <dbReference type="NCBI Taxonomy" id="161013"/>
    <lineage>
        <taxon>Eukaryota</taxon>
        <taxon>Metazoa</taxon>
        <taxon>Ecdysozoa</taxon>
        <taxon>Arthropoda</taxon>
        <taxon>Hexapoda</taxon>
        <taxon>Insecta</taxon>
        <taxon>Pterygota</taxon>
        <taxon>Neoptera</taxon>
        <taxon>Paraneoptera</taxon>
        <taxon>Thysanoptera</taxon>
        <taxon>Terebrantia</taxon>
        <taxon>Thripoidea</taxon>
        <taxon>Thripidae</taxon>
        <taxon>Thrips</taxon>
    </lineage>
</organism>
<dbReference type="Pfam" id="PF01068">
    <property type="entry name" value="DNA_ligase_A_M"/>
    <property type="match status" value="1"/>
</dbReference>
<dbReference type="AlphaFoldDB" id="A0A6P8YHN2"/>
<dbReference type="Pfam" id="PF04675">
    <property type="entry name" value="DNA_ligase_A_N"/>
    <property type="match status" value="1"/>
</dbReference>
<dbReference type="Gene3D" id="2.40.50.140">
    <property type="entry name" value="Nucleic acid-binding proteins"/>
    <property type="match status" value="1"/>
</dbReference>
<evidence type="ECO:0000256" key="4">
    <source>
        <dbReference type="ARBA" id="ARBA00012727"/>
    </source>
</evidence>
<proteinExistence type="inferred from homology"/>
<evidence type="ECO:0000256" key="5">
    <source>
        <dbReference type="ARBA" id="ARBA00022073"/>
    </source>
</evidence>
<dbReference type="NCBIfam" id="TIGR00574">
    <property type="entry name" value="dnl1"/>
    <property type="match status" value="1"/>
</dbReference>
<gene>
    <name evidence="23" type="primary">LOC117642244</name>
</gene>
<feature type="domain" description="BRCT" evidence="21">
    <location>
        <begin position="635"/>
        <end position="724"/>
    </location>
</feature>
<comment type="catalytic activity">
    <reaction evidence="18">
        <text>ATP + (deoxyribonucleotide)n-3'-hydroxyl + 5'-phospho-(deoxyribonucleotide)m = (deoxyribonucleotide)n+m + AMP + diphosphate.</text>
        <dbReference type="EC" id="6.5.1.1"/>
    </reaction>
</comment>
<keyword evidence="13" id="KW-0233">DNA recombination</keyword>
<dbReference type="GO" id="GO:0046872">
    <property type="term" value="F:metal ion binding"/>
    <property type="evidence" value="ECO:0007669"/>
    <property type="project" value="UniProtKB-KW"/>
</dbReference>
<dbReference type="InterPro" id="IPR012308">
    <property type="entry name" value="DNA_ligase_ATP-dep_N"/>
</dbReference>
<dbReference type="GO" id="GO:0032807">
    <property type="term" value="C:DNA ligase IV complex"/>
    <property type="evidence" value="ECO:0007669"/>
    <property type="project" value="TreeGrafter"/>
</dbReference>
<evidence type="ECO:0000256" key="15">
    <source>
        <dbReference type="ARBA" id="ARBA00023242"/>
    </source>
</evidence>
<dbReference type="Gene3D" id="1.10.3260.10">
    <property type="entry name" value="DNA ligase, ATP-dependent, N-terminal domain"/>
    <property type="match status" value="1"/>
</dbReference>
<dbReference type="CDD" id="cd07903">
    <property type="entry name" value="Adenylation_DNA_ligase_IV"/>
    <property type="match status" value="1"/>
</dbReference>
<evidence type="ECO:0000256" key="16">
    <source>
        <dbReference type="ARBA" id="ARBA00030676"/>
    </source>
</evidence>
<dbReference type="InterPro" id="IPR036420">
    <property type="entry name" value="BRCT_dom_sf"/>
</dbReference>
<evidence type="ECO:0000256" key="12">
    <source>
        <dbReference type="ARBA" id="ARBA00022842"/>
    </source>
</evidence>
<evidence type="ECO:0000256" key="17">
    <source>
        <dbReference type="ARBA" id="ARBA00031942"/>
    </source>
</evidence>
<keyword evidence="7" id="KW-0479">Metal-binding</keyword>
<comment type="similarity">
    <text evidence="3 19">Belongs to the ATP-dependent DNA ligase family.</text>
</comment>
<dbReference type="CDD" id="cd00027">
    <property type="entry name" value="BRCT"/>
    <property type="match status" value="1"/>
</dbReference>
<feature type="domain" description="ATP-dependent DNA ligase family profile" evidence="20">
    <location>
        <begin position="345"/>
        <end position="473"/>
    </location>
</feature>
<evidence type="ECO:0000256" key="19">
    <source>
        <dbReference type="RuleBase" id="RU004196"/>
    </source>
</evidence>
<sequence>MDQAMKFAQLCETFEKISHAPKAKKFKILNQLISACRESNNTLVPSFFSLVRLLVPELDFERRNYGVKETKLANIYIRILCLSKNSQEANKLLKFRSATAGNSAGDFADVAFWILKRICGAGGELTVDDVNGHLDKIASFNASGKPKCVDAELTDTLHRMSPEEQKWFIRLLLKDLRLGVGQKAILNTIHLDASELFNTCNNLRKVSETLREKEKRLHEIEITLFEPCRPMRSERYDITKVEALFKSSPFYYVEKKHDGERFQIHIQKGSFRYFSRNAVDYTQKQGDSIDSLLTPLLAKQLHPSVESCILDGELMGWNTQDNCFGRKSKHYDVKNMKFGNEYRPCFCVFDILMLNGEVLTNKPFQERTKYLPKVYTPLDGVLMGTPQHCFSSSLEIMKALNDAIDHQEEGLILKHPLSIYKPAAKNGGGWYKIKPEYTVGLTDELDLIIIGGLFGKGKNNSNIISHFLLGVAVAPEDKGKPPTEFHSVCRVGSGYSNKELEELLEKLSPHWKPVMGAPMPPGLVWTKERPDLWIEPRNSHLLQVKASEITPTYHYKAGFTLNFPRVVEIRYDKNWFECCDTEEFKRLRLSNCGKLAIRHVNAGDLTQVSPTKRQRVRALPAVGVDHRAADLCNLVKGSLLSGREICVFSGNSLISKQDLEKRIHEQGGTIVQNRGPDTFCVVAGKLDFRLRNLSVKGDIDVVTVKWFLDVLNNERLTEWEPEDLLIMSTKTCREMKLRYDSFFDSYHKPTTEEKLKKSLEKVSEQRQAVNLLPIEMGDIDVELFSDSNEFAVFRCCTAFFVPPHQEGESFACSLLKAMFVFQGGRVSESETSDVTHVVIGARQQKEYEYYQQRNHSRFKKFYIVTYDWIEHCWSHQRHLHERDYYPNSLLNSSK</sequence>
<evidence type="ECO:0000256" key="3">
    <source>
        <dbReference type="ARBA" id="ARBA00007572"/>
    </source>
</evidence>
<reference evidence="23" key="1">
    <citation type="submission" date="2025-08" db="UniProtKB">
        <authorList>
            <consortium name="RefSeq"/>
        </authorList>
    </citation>
    <scope>IDENTIFICATION</scope>
    <source>
        <tissue evidence="23">Total insect</tissue>
    </source>
</reference>
<keyword evidence="22" id="KW-1185">Reference proteome</keyword>
<dbReference type="Pfam" id="PF04679">
    <property type="entry name" value="DNA_ligase_A_C"/>
    <property type="match status" value="1"/>
</dbReference>
<dbReference type="OrthoDB" id="151490at2759"/>
<evidence type="ECO:0000313" key="23">
    <source>
        <dbReference type="RefSeq" id="XP_034236101.1"/>
    </source>
</evidence>
<name>A0A6P8YHN2_THRPL</name>
<evidence type="ECO:0000256" key="18">
    <source>
        <dbReference type="ARBA" id="ARBA00034003"/>
    </source>
</evidence>
<dbReference type="GeneID" id="117642244"/>
<keyword evidence="8" id="KW-0677">Repeat</keyword>
<evidence type="ECO:0000256" key="13">
    <source>
        <dbReference type="ARBA" id="ARBA00023172"/>
    </source>
</evidence>
<dbReference type="InterPro" id="IPR012309">
    <property type="entry name" value="DNA_ligase_ATP-dep_C"/>
</dbReference>
<evidence type="ECO:0000256" key="8">
    <source>
        <dbReference type="ARBA" id="ARBA00022737"/>
    </source>
</evidence>
<evidence type="ECO:0000256" key="7">
    <source>
        <dbReference type="ARBA" id="ARBA00022723"/>
    </source>
</evidence>
<dbReference type="InterPro" id="IPR000977">
    <property type="entry name" value="DNA_ligase_ATP-dep"/>
</dbReference>
<comment type="subcellular location">
    <subcellularLocation>
        <location evidence="2">Nucleus</location>
    </subcellularLocation>
</comment>
<evidence type="ECO:0000256" key="10">
    <source>
        <dbReference type="ARBA" id="ARBA00022763"/>
    </source>
</evidence>
<evidence type="ECO:0000259" key="21">
    <source>
        <dbReference type="PROSITE" id="PS50172"/>
    </source>
</evidence>
<evidence type="ECO:0000259" key="20">
    <source>
        <dbReference type="PROSITE" id="PS50160"/>
    </source>
</evidence>
<keyword evidence="15" id="KW-0539">Nucleus</keyword>
<dbReference type="InterPro" id="IPR036599">
    <property type="entry name" value="DNA_ligase_N_sf"/>
</dbReference>
<dbReference type="SUPFAM" id="SSF56091">
    <property type="entry name" value="DNA ligase/mRNA capping enzyme, catalytic domain"/>
    <property type="match status" value="1"/>
</dbReference>
<evidence type="ECO:0000256" key="6">
    <source>
        <dbReference type="ARBA" id="ARBA00022598"/>
    </source>
</evidence>
<dbReference type="PROSITE" id="PS50172">
    <property type="entry name" value="BRCT"/>
    <property type="match status" value="2"/>
</dbReference>
<dbReference type="SMART" id="SM00292">
    <property type="entry name" value="BRCT"/>
    <property type="match status" value="2"/>
</dbReference>
<keyword evidence="6" id="KW-0436">Ligase</keyword>
<dbReference type="EC" id="6.5.1.1" evidence="4"/>
<protein>
    <recommendedName>
        <fullName evidence="5">DNA ligase 4</fullName>
        <ecNumber evidence="4">6.5.1.1</ecNumber>
    </recommendedName>
    <alternativeName>
        <fullName evidence="17">DNA ligase IV</fullName>
    </alternativeName>
    <alternativeName>
        <fullName evidence="16">Polydeoxyribonucleotide synthase [ATP] 4</fullName>
    </alternativeName>
</protein>
<evidence type="ECO:0000256" key="11">
    <source>
        <dbReference type="ARBA" id="ARBA00022840"/>
    </source>
</evidence>
<feature type="domain" description="BRCT" evidence="21">
    <location>
        <begin position="788"/>
        <end position="886"/>
    </location>
</feature>
<dbReference type="InterPro" id="IPR012340">
    <property type="entry name" value="NA-bd_OB-fold"/>
</dbReference>
<dbReference type="InterPro" id="IPR044125">
    <property type="entry name" value="Adenylation_DNA_ligase_IV"/>
</dbReference>
<evidence type="ECO:0000313" key="22">
    <source>
        <dbReference type="Proteomes" id="UP000515158"/>
    </source>
</evidence>
<dbReference type="Gene3D" id="3.40.50.10190">
    <property type="entry name" value="BRCT domain"/>
    <property type="match status" value="2"/>
</dbReference>
<dbReference type="SUPFAM" id="SSF50249">
    <property type="entry name" value="Nucleic acid-binding proteins"/>
    <property type="match status" value="1"/>
</dbReference>
<dbReference type="GO" id="GO:0005958">
    <property type="term" value="C:DNA-dependent protein kinase-DNA ligase 4 complex"/>
    <property type="evidence" value="ECO:0007669"/>
    <property type="project" value="TreeGrafter"/>
</dbReference>
<dbReference type="GO" id="GO:0003677">
    <property type="term" value="F:DNA binding"/>
    <property type="evidence" value="ECO:0007669"/>
    <property type="project" value="InterPro"/>
</dbReference>
<keyword evidence="11" id="KW-0067">ATP-binding</keyword>
<dbReference type="InterPro" id="IPR001357">
    <property type="entry name" value="BRCT_dom"/>
</dbReference>
<evidence type="ECO:0000256" key="1">
    <source>
        <dbReference type="ARBA" id="ARBA00001946"/>
    </source>
</evidence>
<dbReference type="GO" id="GO:0006297">
    <property type="term" value="P:nucleotide-excision repair, DNA gap filling"/>
    <property type="evidence" value="ECO:0007669"/>
    <property type="project" value="TreeGrafter"/>
</dbReference>
<dbReference type="GO" id="GO:0005524">
    <property type="term" value="F:ATP binding"/>
    <property type="evidence" value="ECO:0007669"/>
    <property type="project" value="UniProtKB-KW"/>
</dbReference>
<dbReference type="PANTHER" id="PTHR45997:SF1">
    <property type="entry name" value="DNA LIGASE 4"/>
    <property type="match status" value="1"/>
</dbReference>
<keyword evidence="9" id="KW-0547">Nucleotide-binding</keyword>
<dbReference type="GO" id="GO:0006310">
    <property type="term" value="P:DNA recombination"/>
    <property type="evidence" value="ECO:0007669"/>
    <property type="project" value="UniProtKB-KW"/>
</dbReference>
<evidence type="ECO:0000256" key="14">
    <source>
        <dbReference type="ARBA" id="ARBA00023204"/>
    </source>
</evidence>
<dbReference type="GO" id="GO:0071897">
    <property type="term" value="P:DNA biosynthetic process"/>
    <property type="evidence" value="ECO:0007669"/>
    <property type="project" value="InterPro"/>
</dbReference>
<dbReference type="Gene3D" id="3.30.470.30">
    <property type="entry name" value="DNA ligase/mRNA capping enzyme"/>
    <property type="match status" value="1"/>
</dbReference>
<keyword evidence="12" id="KW-0460">Magnesium</keyword>
<dbReference type="Proteomes" id="UP000515158">
    <property type="component" value="Unplaced"/>
</dbReference>